<dbReference type="PROSITE" id="PS51257">
    <property type="entry name" value="PROKAR_LIPOPROTEIN"/>
    <property type="match status" value="1"/>
</dbReference>
<reference evidence="3 4" key="1">
    <citation type="journal article" date="2011" name="Front. Microbiol.">
        <title>Genomic signatures of strain selection and enhancement in Bacillus atrophaeus var. globigii, a historical biowarfare simulant.</title>
        <authorList>
            <person name="Gibbons H.S."/>
            <person name="Broomall S.M."/>
            <person name="McNew L.A."/>
            <person name="Daligault H."/>
            <person name="Chapman C."/>
            <person name="Bruce D."/>
            <person name="Karavis M."/>
            <person name="Krepps M."/>
            <person name="McGregor P.A."/>
            <person name="Hong C."/>
            <person name="Park K.H."/>
            <person name="Akmal A."/>
            <person name="Feldman A."/>
            <person name="Lin J.S."/>
            <person name="Chang W.E."/>
            <person name="Higgs B.W."/>
            <person name="Demirev P."/>
            <person name="Lindquist J."/>
            <person name="Liem A."/>
            <person name="Fochler E."/>
            <person name="Read T.D."/>
            <person name="Tapia R."/>
            <person name="Johnson S."/>
            <person name="Bishop-Lilly K.A."/>
            <person name="Detter C."/>
            <person name="Han C."/>
            <person name="Sozhamannan S."/>
            <person name="Rosenzweig C.N."/>
            <person name="Skowronski E.W."/>
        </authorList>
    </citation>
    <scope>NUCLEOTIDE SEQUENCE [LARGE SCALE GENOMIC DNA]</scope>
    <source>
        <strain evidence="3 4">GYP-17</strain>
    </source>
</reference>
<dbReference type="CDD" id="cd10283">
    <property type="entry name" value="MnuA_DNase1-like"/>
    <property type="match status" value="1"/>
</dbReference>
<dbReference type="PANTHER" id="PTHR42834">
    <property type="entry name" value="ENDONUCLEASE/EXONUCLEASE/PHOSPHATASE FAMILY PROTEIN (AFU_ORTHOLOGUE AFUA_3G09210)"/>
    <property type="match status" value="1"/>
</dbReference>
<keyword evidence="1" id="KW-0732">Signal</keyword>
<dbReference type="Proteomes" id="UP000288405">
    <property type="component" value="Unassembled WGS sequence"/>
</dbReference>
<dbReference type="GO" id="GO:0003824">
    <property type="term" value="F:catalytic activity"/>
    <property type="evidence" value="ECO:0007669"/>
    <property type="project" value="InterPro"/>
</dbReference>
<comment type="caution">
    <text evidence="3">The sequence shown here is derived from an EMBL/GenBank/DDBJ whole genome shotgun (WGS) entry which is preliminary data.</text>
</comment>
<evidence type="ECO:0000313" key="3">
    <source>
        <dbReference type="EMBL" id="RUO34184.1"/>
    </source>
</evidence>
<accession>A0A432WK88</accession>
<organism evidence="3 4">
    <name type="scientific">Aliidiomarina sanyensis</name>
    <dbReference type="NCBI Taxonomy" id="1249555"/>
    <lineage>
        <taxon>Bacteria</taxon>
        <taxon>Pseudomonadati</taxon>
        <taxon>Pseudomonadota</taxon>
        <taxon>Gammaproteobacteria</taxon>
        <taxon>Alteromonadales</taxon>
        <taxon>Idiomarinaceae</taxon>
        <taxon>Aliidiomarina</taxon>
    </lineage>
</organism>
<keyword evidence="4" id="KW-1185">Reference proteome</keyword>
<dbReference type="InterPro" id="IPR047971">
    <property type="entry name" value="ExeM-like"/>
</dbReference>
<dbReference type="RefSeq" id="WP_126776601.1">
    <property type="nucleotide sequence ID" value="NZ_PIPM01000004.1"/>
</dbReference>
<sequence length="596" mass="65583">MHWNSRILAGWPILLVSLLLSGCSAEQPNRSAELAAACGNAATSLAEVGSYVGQEVDLEAVISGNFMGAERLSGAFAQDSSGAVFLRQNRVFQDAEVGQRVRVRGEVAEYRGHYKVTDIRAVAICGFQPEIQTRSIAFPLTADTSFQDILFQRVQIEEPLTVIGNYQLARFGTLDVASERLWIPTQVVAPGAEAAALAAQNEARRFVLDDGSDVEYPRHVRYPYPGLHIDNPVRAGDTVQNLEGFFMVQGQNYHFHPVREPEFQVTNRRPAPPRMSGGDVSIVAFNVLNYFNGDGQGGGFPTPRGAATPEEFERQRIRTINTIIALDADIYALMEMENDGFDERSALADLTRGLNSLTTEGSYDFIRADATQIGTDAITQAIIYRSDRVTPLGDPAWTTRGAFSWGSRPPLAQNFRINSSGKSIAVVANHFKSKGGCPRERDDPNANQGDGQACWNLLRTGAAIELMNWLASNPLNIRHQNYVLLGDFNAYAQEDPLRVLAEGGFPNLATTLAPDGYSYVFRGEKGSLDHALVHHSVLNAVTGFTHWHVNADEPIAFEYPIGQKTPQQQRDWYSPAPYRASDHDPIILMIDSRGLN</sequence>
<evidence type="ECO:0000313" key="4">
    <source>
        <dbReference type="Proteomes" id="UP000288405"/>
    </source>
</evidence>
<dbReference type="InterPro" id="IPR005135">
    <property type="entry name" value="Endo/exonuclease/phosphatase"/>
</dbReference>
<evidence type="ECO:0000259" key="2">
    <source>
        <dbReference type="Pfam" id="PF03372"/>
    </source>
</evidence>
<feature type="domain" description="Endonuclease/exonuclease/phosphatase" evidence="2">
    <location>
        <begin position="296"/>
        <end position="583"/>
    </location>
</feature>
<name>A0A432WK88_9GAMM</name>
<gene>
    <name evidence="3" type="ORF">CWE11_05500</name>
</gene>
<dbReference type="Gene3D" id="3.60.10.10">
    <property type="entry name" value="Endonuclease/exonuclease/phosphatase"/>
    <property type="match status" value="1"/>
</dbReference>
<dbReference type="PANTHER" id="PTHR42834:SF1">
    <property type="entry name" value="ENDONUCLEASE_EXONUCLEASE_PHOSPHATASE FAMILY PROTEIN (AFU_ORTHOLOGUE AFUA_3G09210)"/>
    <property type="match status" value="1"/>
</dbReference>
<dbReference type="OrthoDB" id="9800417at2"/>
<dbReference type="NCBIfam" id="NF033681">
    <property type="entry name" value="ExeM_NucH_DNase"/>
    <property type="match status" value="1"/>
</dbReference>
<dbReference type="InterPro" id="IPR036691">
    <property type="entry name" value="Endo/exonu/phosph_ase_sf"/>
</dbReference>
<feature type="chain" id="PRO_5019012496" description="Endonuclease/exonuclease/phosphatase domain-containing protein" evidence="1">
    <location>
        <begin position="26"/>
        <end position="596"/>
    </location>
</feature>
<evidence type="ECO:0000256" key="1">
    <source>
        <dbReference type="SAM" id="SignalP"/>
    </source>
</evidence>
<feature type="signal peptide" evidence="1">
    <location>
        <begin position="1"/>
        <end position="25"/>
    </location>
</feature>
<proteinExistence type="predicted"/>
<dbReference type="Pfam" id="PF03372">
    <property type="entry name" value="Exo_endo_phos"/>
    <property type="match status" value="1"/>
</dbReference>
<protein>
    <recommendedName>
        <fullName evidence="2">Endonuclease/exonuclease/phosphatase domain-containing protein</fullName>
    </recommendedName>
</protein>
<dbReference type="AlphaFoldDB" id="A0A432WK88"/>
<dbReference type="SUPFAM" id="SSF56219">
    <property type="entry name" value="DNase I-like"/>
    <property type="match status" value="1"/>
</dbReference>
<dbReference type="EMBL" id="PIPM01000004">
    <property type="protein sequence ID" value="RUO34184.1"/>
    <property type="molecule type" value="Genomic_DNA"/>
</dbReference>